<dbReference type="AlphaFoldDB" id="A0A0H3A560"/>
<dbReference type="RefSeq" id="WP_011791411.1">
    <property type="nucleotide sequence ID" value="NC_008751.1"/>
</dbReference>
<evidence type="ECO:0000313" key="1">
    <source>
        <dbReference type="EMBL" id="ABM27153.1"/>
    </source>
</evidence>
<dbReference type="Proteomes" id="UP000009173">
    <property type="component" value="Chromosome"/>
</dbReference>
<reference evidence="2" key="1">
    <citation type="journal article" date="2009" name="Environ. Microbiol.">
        <title>Contribution of mobile genetic elements to Desulfovibrio vulgaris genome plasticity.</title>
        <authorList>
            <person name="Walker C.B."/>
            <person name="Stolyar S."/>
            <person name="Chivian D."/>
            <person name="Pinel N."/>
            <person name="Gabster J.A."/>
            <person name="Dehal P.S."/>
            <person name="He Z."/>
            <person name="Yang Z.K."/>
            <person name="Yen H.C."/>
            <person name="Zhou J."/>
            <person name="Wall J.D."/>
            <person name="Hazen T.C."/>
            <person name="Arkin A.P."/>
            <person name="Stahl D.A."/>
        </authorList>
    </citation>
    <scope>NUCLEOTIDE SEQUENCE [LARGE SCALE GENOMIC DNA]</scope>
    <source>
        <strain evidence="2">DP4</strain>
    </source>
</reference>
<evidence type="ECO:0000313" key="2">
    <source>
        <dbReference type="Proteomes" id="UP000009173"/>
    </source>
</evidence>
<protein>
    <submittedName>
        <fullName evidence="1">Uncharacterized protein</fullName>
    </submittedName>
</protein>
<proteinExistence type="predicted"/>
<dbReference type="HOGENOM" id="CLU_2860492_0_0_7"/>
<dbReference type="EMBL" id="CP000527">
    <property type="protein sequence ID" value="ABM27153.1"/>
    <property type="molecule type" value="Genomic_DNA"/>
</dbReference>
<name>A0A0H3A560_NITV4</name>
<accession>A0A0H3A560</accession>
<gene>
    <name evidence="1" type="ordered locus">Dvul_0129</name>
</gene>
<organism evidence="1 2">
    <name type="scientific">Nitratidesulfovibrio vulgaris (strain DP4)</name>
    <name type="common">Desulfovibrio vulgaris</name>
    <dbReference type="NCBI Taxonomy" id="391774"/>
    <lineage>
        <taxon>Bacteria</taxon>
        <taxon>Pseudomonadati</taxon>
        <taxon>Thermodesulfobacteriota</taxon>
        <taxon>Desulfovibrionia</taxon>
        <taxon>Desulfovibrionales</taxon>
        <taxon>Desulfovibrionaceae</taxon>
        <taxon>Nitratidesulfovibrio</taxon>
    </lineage>
</organism>
<sequence>MQERLEELLRLAREMGLPVQPGAKVTDVVRLLNGNPDIAPDLVEALDAALNAALTPAPAHSDAR</sequence>
<dbReference type="KEGG" id="dvl:Dvul_0129"/>